<evidence type="ECO:0000259" key="1">
    <source>
        <dbReference type="Pfam" id="PF12697"/>
    </source>
</evidence>
<dbReference type="Gene3D" id="3.40.50.1820">
    <property type="entry name" value="alpha/beta hydrolase"/>
    <property type="match status" value="1"/>
</dbReference>
<sequence length="273" mass="29711">MTHGHPKLRGFTEHSVTANGFEIRYWERGDSDQLPLVAVHGAGGPDGHATGPAFEILAQRRRVIALELPGFGGSPANNRTTSGREMAATLAAAVAAVGIEKYALTGTSMGAIVALWWAVDFADNVASVSVEAPAAFRCCTTRPANLLTDRDVFIRAFNARPERKPWLSDYSPPALPEIYPRIMGPDVDESLVDALRSLEIPVLVLFGSDDGVISPDEAHHYKETIRDCWTMIVYDAAHDLKGDRPEAFAEVVDDFLTYGSKFLVNHHSTVLTP</sequence>
<keyword evidence="3" id="KW-1185">Reference proteome</keyword>
<proteinExistence type="predicted"/>
<dbReference type="InterPro" id="IPR050266">
    <property type="entry name" value="AB_hydrolase_sf"/>
</dbReference>
<dbReference type="PANTHER" id="PTHR43798">
    <property type="entry name" value="MONOACYLGLYCEROL LIPASE"/>
    <property type="match status" value="1"/>
</dbReference>
<dbReference type="InterPro" id="IPR029058">
    <property type="entry name" value="AB_hydrolase_fold"/>
</dbReference>
<dbReference type="GO" id="GO:0016787">
    <property type="term" value="F:hydrolase activity"/>
    <property type="evidence" value="ECO:0007669"/>
    <property type="project" value="UniProtKB-KW"/>
</dbReference>
<dbReference type="Pfam" id="PF12697">
    <property type="entry name" value="Abhydrolase_6"/>
    <property type="match status" value="1"/>
</dbReference>
<dbReference type="Proteomes" id="UP001190465">
    <property type="component" value="Chromosome"/>
</dbReference>
<reference evidence="2 3" key="1">
    <citation type="submission" date="2023-08" db="EMBL/GenBank/DDBJ databases">
        <authorList>
            <person name="Folkvardsen B D."/>
            <person name="Norman A."/>
        </authorList>
    </citation>
    <scope>NUCLEOTIDE SEQUENCE [LARGE SCALE GENOMIC DNA]</scope>
    <source>
        <strain evidence="2 3">Mu0053</strain>
    </source>
</reference>
<dbReference type="EMBL" id="OY726397">
    <property type="protein sequence ID" value="CAJ1510014.1"/>
    <property type="molecule type" value="Genomic_DNA"/>
</dbReference>
<dbReference type="PANTHER" id="PTHR43798:SF33">
    <property type="entry name" value="HYDROLASE, PUTATIVE (AFU_ORTHOLOGUE AFUA_2G14860)-RELATED"/>
    <property type="match status" value="1"/>
</dbReference>
<dbReference type="InterPro" id="IPR000073">
    <property type="entry name" value="AB_hydrolase_1"/>
</dbReference>
<protein>
    <submittedName>
        <fullName evidence="2">Alpha/beta fold hydrolase</fullName>
    </submittedName>
</protein>
<organism evidence="2 3">
    <name type="scientific">[Mycobacterium] burgundiense</name>
    <dbReference type="NCBI Taxonomy" id="3064286"/>
    <lineage>
        <taxon>Bacteria</taxon>
        <taxon>Bacillati</taxon>
        <taxon>Actinomycetota</taxon>
        <taxon>Actinomycetes</taxon>
        <taxon>Mycobacteriales</taxon>
        <taxon>Mycobacteriaceae</taxon>
        <taxon>Mycolicibacterium</taxon>
    </lineage>
</organism>
<name>A0ABM9M4G6_9MYCO</name>
<keyword evidence="2" id="KW-0378">Hydrolase</keyword>
<dbReference type="RefSeq" id="WP_308479696.1">
    <property type="nucleotide sequence ID" value="NZ_OY726397.1"/>
</dbReference>
<dbReference type="SUPFAM" id="SSF53474">
    <property type="entry name" value="alpha/beta-Hydrolases"/>
    <property type="match status" value="1"/>
</dbReference>
<gene>
    <name evidence="2" type="ORF">MU0053_004399</name>
</gene>
<feature type="domain" description="AB hydrolase-1" evidence="1">
    <location>
        <begin position="36"/>
        <end position="250"/>
    </location>
</feature>
<accession>A0ABM9M4G6</accession>
<evidence type="ECO:0000313" key="3">
    <source>
        <dbReference type="Proteomes" id="UP001190465"/>
    </source>
</evidence>
<evidence type="ECO:0000313" key="2">
    <source>
        <dbReference type="EMBL" id="CAJ1510014.1"/>
    </source>
</evidence>